<evidence type="ECO:0000313" key="3">
    <source>
        <dbReference type="EMBL" id="SFD74419.1"/>
    </source>
</evidence>
<feature type="transmembrane region" description="Helical" evidence="1">
    <location>
        <begin position="7"/>
        <end position="24"/>
    </location>
</feature>
<keyword evidence="4" id="KW-1185">Reference proteome</keyword>
<keyword evidence="1" id="KW-0472">Membrane</keyword>
<dbReference type="Proteomes" id="UP000198611">
    <property type="component" value="Unassembled WGS sequence"/>
</dbReference>
<dbReference type="PROSITE" id="PS51352">
    <property type="entry name" value="THIOREDOXIN_2"/>
    <property type="match status" value="1"/>
</dbReference>
<dbReference type="PANTHER" id="PTHR42852:SF17">
    <property type="entry name" value="THIOREDOXIN-LIKE PROTEIN HI_1115"/>
    <property type="match status" value="1"/>
</dbReference>
<sequence length="168" mass="18521">MDKRKGLAGVLAVIVIVAGIWLWTGSGVDRAPVVTMQTLEGERLELANLQGRPVLVNFWATDCPGCIEEMPHLKELYADLSDQGLQMVAIAMSYDDPEAIARLAQRRELPWRIAHDADGSLAKAFGNVNLTPTTFVVDPEGRIVQQTIGMLDMEKLRNRLAPMLEPEA</sequence>
<dbReference type="SUPFAM" id="SSF52833">
    <property type="entry name" value="Thioredoxin-like"/>
    <property type="match status" value="1"/>
</dbReference>
<keyword evidence="1" id="KW-0812">Transmembrane</keyword>
<name>A0A1I1UUR8_9GAMM</name>
<evidence type="ECO:0000313" key="4">
    <source>
        <dbReference type="Proteomes" id="UP000198611"/>
    </source>
</evidence>
<dbReference type="OrthoDB" id="9788279at2"/>
<evidence type="ECO:0000256" key="1">
    <source>
        <dbReference type="SAM" id="Phobius"/>
    </source>
</evidence>
<dbReference type="STRING" id="1123397.SAMN05660831_02211"/>
<dbReference type="InterPro" id="IPR000866">
    <property type="entry name" value="AhpC/TSA"/>
</dbReference>
<organism evidence="3 4">
    <name type="scientific">Thiohalospira halophila DSM 15071</name>
    <dbReference type="NCBI Taxonomy" id="1123397"/>
    <lineage>
        <taxon>Bacteria</taxon>
        <taxon>Pseudomonadati</taxon>
        <taxon>Pseudomonadota</taxon>
        <taxon>Gammaproteobacteria</taxon>
        <taxon>Thiohalospirales</taxon>
        <taxon>Thiohalospiraceae</taxon>
        <taxon>Thiohalospira</taxon>
    </lineage>
</organism>
<keyword evidence="1" id="KW-1133">Transmembrane helix</keyword>
<proteinExistence type="predicted"/>
<dbReference type="CDD" id="cd02966">
    <property type="entry name" value="TlpA_like_family"/>
    <property type="match status" value="1"/>
</dbReference>
<feature type="domain" description="Thioredoxin" evidence="2">
    <location>
        <begin position="25"/>
        <end position="165"/>
    </location>
</feature>
<dbReference type="GO" id="GO:0016209">
    <property type="term" value="F:antioxidant activity"/>
    <property type="evidence" value="ECO:0007669"/>
    <property type="project" value="InterPro"/>
</dbReference>
<gene>
    <name evidence="3" type="ORF">SAMN05660831_02211</name>
</gene>
<dbReference type="EMBL" id="FOMJ01000008">
    <property type="protein sequence ID" value="SFD74419.1"/>
    <property type="molecule type" value="Genomic_DNA"/>
</dbReference>
<dbReference type="InterPro" id="IPR013766">
    <property type="entry name" value="Thioredoxin_domain"/>
</dbReference>
<dbReference type="Pfam" id="PF00578">
    <property type="entry name" value="AhpC-TSA"/>
    <property type="match status" value="1"/>
</dbReference>
<dbReference type="RefSeq" id="WP_093428835.1">
    <property type="nucleotide sequence ID" value="NZ_FOMJ01000008.1"/>
</dbReference>
<accession>A0A1I1UUR8</accession>
<dbReference type="PANTHER" id="PTHR42852">
    <property type="entry name" value="THIOL:DISULFIDE INTERCHANGE PROTEIN DSBE"/>
    <property type="match status" value="1"/>
</dbReference>
<dbReference type="GO" id="GO:0016491">
    <property type="term" value="F:oxidoreductase activity"/>
    <property type="evidence" value="ECO:0007669"/>
    <property type="project" value="InterPro"/>
</dbReference>
<protein>
    <submittedName>
        <fullName evidence="3">Peroxiredoxin</fullName>
    </submittedName>
</protein>
<dbReference type="InterPro" id="IPR036249">
    <property type="entry name" value="Thioredoxin-like_sf"/>
</dbReference>
<dbReference type="AlphaFoldDB" id="A0A1I1UUR8"/>
<evidence type="ECO:0000259" key="2">
    <source>
        <dbReference type="PROSITE" id="PS51352"/>
    </source>
</evidence>
<reference evidence="3 4" key="1">
    <citation type="submission" date="2016-10" db="EMBL/GenBank/DDBJ databases">
        <authorList>
            <person name="de Groot N.N."/>
        </authorList>
    </citation>
    <scope>NUCLEOTIDE SEQUENCE [LARGE SCALE GENOMIC DNA]</scope>
    <source>
        <strain evidence="3 4">HL3</strain>
    </source>
</reference>
<dbReference type="Gene3D" id="3.40.30.10">
    <property type="entry name" value="Glutaredoxin"/>
    <property type="match status" value="1"/>
</dbReference>
<dbReference type="InterPro" id="IPR050553">
    <property type="entry name" value="Thioredoxin_ResA/DsbE_sf"/>
</dbReference>